<evidence type="ECO:0000256" key="8">
    <source>
        <dbReference type="ARBA" id="ARBA00022827"/>
    </source>
</evidence>
<dbReference type="Pfam" id="PF01494">
    <property type="entry name" value="FAD_binding_3"/>
    <property type="match status" value="1"/>
</dbReference>
<dbReference type="PANTHER" id="PTHR43876">
    <property type="entry name" value="UBIQUINONE BIOSYNTHESIS MONOOXYGENASE COQ6, MITOCHONDRIAL"/>
    <property type="match status" value="1"/>
</dbReference>
<keyword evidence="10 12" id="KW-0503">Monooxygenase</keyword>
<evidence type="ECO:0000256" key="5">
    <source>
        <dbReference type="ARBA" id="ARBA00022490"/>
    </source>
</evidence>
<evidence type="ECO:0000256" key="1">
    <source>
        <dbReference type="ARBA" id="ARBA00001974"/>
    </source>
</evidence>
<dbReference type="SUPFAM" id="SSF51905">
    <property type="entry name" value="FAD/NAD(P)-binding domain"/>
    <property type="match status" value="1"/>
</dbReference>
<dbReference type="NCBIfam" id="TIGR01988">
    <property type="entry name" value="Ubi-OHases"/>
    <property type="match status" value="1"/>
</dbReference>
<feature type="domain" description="FAD-binding" evidence="11">
    <location>
        <begin position="4"/>
        <end position="349"/>
    </location>
</feature>
<dbReference type="PROSITE" id="PS01304">
    <property type="entry name" value="UBIH"/>
    <property type="match status" value="1"/>
</dbReference>
<dbReference type="GO" id="GO:0019168">
    <property type="term" value="F:2-polyprenylphenol 6-hydroxylase activity"/>
    <property type="evidence" value="ECO:0007669"/>
    <property type="project" value="TreeGrafter"/>
</dbReference>
<keyword evidence="7" id="KW-0831">Ubiquinone biosynthesis</keyword>
<evidence type="ECO:0000256" key="9">
    <source>
        <dbReference type="ARBA" id="ARBA00023002"/>
    </source>
</evidence>
<keyword evidence="5" id="KW-0963">Cytoplasm</keyword>
<dbReference type="UniPathway" id="UPA00232"/>
<dbReference type="FunFam" id="3.50.50.60:FF:000048">
    <property type="entry name" value="2-octaprenyl-3-methyl-6-methoxy-1,4-benzoquinol hydroxylase"/>
    <property type="match status" value="1"/>
</dbReference>
<protein>
    <submittedName>
        <fullName evidence="12">Monooxygenase family protein</fullName>
    </submittedName>
</protein>
<dbReference type="GO" id="GO:0071949">
    <property type="term" value="F:FAD binding"/>
    <property type="evidence" value="ECO:0007669"/>
    <property type="project" value="InterPro"/>
</dbReference>
<dbReference type="STRING" id="1873482.Xedl_01351"/>
<dbReference type="Gene3D" id="3.50.50.60">
    <property type="entry name" value="FAD/NAD(P)-binding domain"/>
    <property type="match status" value="2"/>
</dbReference>
<dbReference type="InterPro" id="IPR010971">
    <property type="entry name" value="UbiH/COQ6"/>
</dbReference>
<evidence type="ECO:0000256" key="4">
    <source>
        <dbReference type="ARBA" id="ARBA00005349"/>
    </source>
</evidence>
<evidence type="ECO:0000256" key="10">
    <source>
        <dbReference type="ARBA" id="ARBA00023033"/>
    </source>
</evidence>
<dbReference type="NCBIfam" id="NF005949">
    <property type="entry name" value="PRK08013.1"/>
    <property type="match status" value="1"/>
</dbReference>
<accession>A0A1Q5TVJ3</accession>
<evidence type="ECO:0000313" key="13">
    <source>
        <dbReference type="Proteomes" id="UP000186268"/>
    </source>
</evidence>
<dbReference type="InterPro" id="IPR002938">
    <property type="entry name" value="FAD-bd"/>
</dbReference>
<reference evidence="12 13" key="1">
    <citation type="submission" date="2016-09" db="EMBL/GenBank/DDBJ databases">
        <title>Xenorhabdus thuongxuanensis sp. nov. and Xenorhabdus eapokensis sp. nov., isolated from Steinernema species.</title>
        <authorList>
            <person name="Kaempfer P."/>
            <person name="Tobias N.J."/>
            <person name="Phan Ke L."/>
            <person name="Bode H.B."/>
            <person name="Glaeser S.P."/>
        </authorList>
    </citation>
    <scope>NUCLEOTIDE SEQUENCE [LARGE SCALE GENOMIC DNA]</scope>
    <source>
        <strain evidence="12 13">DL20</strain>
    </source>
</reference>
<comment type="similarity">
    <text evidence="4">Belongs to the UbiH/COQ6 family.</text>
</comment>
<keyword evidence="9" id="KW-0560">Oxidoreductase</keyword>
<proteinExistence type="inferred from homology"/>
<evidence type="ECO:0000259" key="11">
    <source>
        <dbReference type="Pfam" id="PF01494"/>
    </source>
</evidence>
<comment type="caution">
    <text evidence="12">The sequence shown here is derived from an EMBL/GenBank/DDBJ whole genome shotgun (WGS) entry which is preliminary data.</text>
</comment>
<keyword evidence="8" id="KW-0274">FAD</keyword>
<dbReference type="RefSeq" id="WP_074023051.1">
    <property type="nucleotide sequence ID" value="NZ_CAWNAG010000169.1"/>
</dbReference>
<gene>
    <name evidence="12" type="ORF">Xedl_01351</name>
</gene>
<dbReference type="EMBL" id="MKGQ01000006">
    <property type="protein sequence ID" value="OKP04210.1"/>
    <property type="molecule type" value="Genomic_DNA"/>
</dbReference>
<dbReference type="GO" id="GO:0005737">
    <property type="term" value="C:cytoplasm"/>
    <property type="evidence" value="ECO:0007669"/>
    <property type="project" value="UniProtKB-SubCell"/>
</dbReference>
<evidence type="ECO:0000256" key="2">
    <source>
        <dbReference type="ARBA" id="ARBA00004496"/>
    </source>
</evidence>
<dbReference type="AlphaFoldDB" id="A0A1Q5TVJ3"/>
<dbReference type="Proteomes" id="UP000186268">
    <property type="component" value="Unassembled WGS sequence"/>
</dbReference>
<organism evidence="12 13">
    <name type="scientific">Xenorhabdus eapokensis</name>
    <dbReference type="NCBI Taxonomy" id="1873482"/>
    <lineage>
        <taxon>Bacteria</taxon>
        <taxon>Pseudomonadati</taxon>
        <taxon>Pseudomonadota</taxon>
        <taxon>Gammaproteobacteria</taxon>
        <taxon>Enterobacterales</taxon>
        <taxon>Morganellaceae</taxon>
        <taxon>Xenorhabdus</taxon>
    </lineage>
</organism>
<evidence type="ECO:0000256" key="7">
    <source>
        <dbReference type="ARBA" id="ARBA00022688"/>
    </source>
</evidence>
<comment type="pathway">
    <text evidence="3">Cofactor biosynthesis; ubiquinone biosynthesis.</text>
</comment>
<dbReference type="InterPro" id="IPR036188">
    <property type="entry name" value="FAD/NAD-bd_sf"/>
</dbReference>
<dbReference type="GO" id="GO:0006744">
    <property type="term" value="P:ubiquinone biosynthetic process"/>
    <property type="evidence" value="ECO:0007669"/>
    <property type="project" value="UniProtKB-UniPathway"/>
</dbReference>
<dbReference type="OrthoDB" id="9769565at2"/>
<sequence length="415" mass="45686">MQSFDVVIAGGGMVGLALACGLQGNGLQGSGLRIAIVEAHPPTKPFDANDKYALRVSAINAASERLLTHLGVWQDILAMRASPYQGMEVWDQDSFGRIQFNAAENGLTHLGHIIENGVIRQALWQRVENLPDVMIFTPSALKNVAWGENEAFITLSDGRMLTSRLVVGADGAHSWLRQHADIPLTFWDYEHHALVATIRTEESHEGVARQVFHGDGILAFLPLPDPHLCSIVWSLPAESAQQRKSMEPALFNRQLSATFDMRLGQCELISDRQAIPLTGRYARNFAAHRLALLGDAAHTIHPLAGQGVNLGFMDVAELIGELSRLNQQGKDIGQYLYLGRYERRRKHSAAVMLAGMQGFRQLFDGNNPAKKLLRGIGLALADHLPAMKPQLLRHAMGLNDLPDWLISQTSSVEKI</sequence>
<keyword evidence="6" id="KW-0285">Flavoprotein</keyword>
<keyword evidence="13" id="KW-1185">Reference proteome</keyword>
<evidence type="ECO:0000256" key="3">
    <source>
        <dbReference type="ARBA" id="ARBA00004749"/>
    </source>
</evidence>
<dbReference type="FunFam" id="3.50.50.60:FF:000062">
    <property type="entry name" value="FAD-dependent 2-octaprenylphenol hydroxylase"/>
    <property type="match status" value="1"/>
</dbReference>
<dbReference type="InterPro" id="IPR018168">
    <property type="entry name" value="Ubi_Hdrlase_CS"/>
</dbReference>
<comment type="cofactor">
    <cofactor evidence="1">
        <name>FAD</name>
        <dbReference type="ChEBI" id="CHEBI:57692"/>
    </cofactor>
</comment>
<dbReference type="GO" id="GO:0110142">
    <property type="term" value="C:ubiquinone biosynthesis complex"/>
    <property type="evidence" value="ECO:0007669"/>
    <property type="project" value="UniProtKB-ARBA"/>
</dbReference>
<dbReference type="PRINTS" id="PR00420">
    <property type="entry name" value="RNGMNOXGNASE"/>
</dbReference>
<dbReference type="InterPro" id="IPR051205">
    <property type="entry name" value="UbiH/COQ6_monooxygenase"/>
</dbReference>
<evidence type="ECO:0000313" key="12">
    <source>
        <dbReference type="EMBL" id="OKP04210.1"/>
    </source>
</evidence>
<dbReference type="PANTHER" id="PTHR43876:SF7">
    <property type="entry name" value="UBIQUINONE BIOSYNTHESIS MONOOXYGENASE COQ6, MITOCHONDRIAL"/>
    <property type="match status" value="1"/>
</dbReference>
<evidence type="ECO:0000256" key="6">
    <source>
        <dbReference type="ARBA" id="ARBA00022630"/>
    </source>
</evidence>
<name>A0A1Q5TVJ3_9GAMM</name>
<comment type="subcellular location">
    <subcellularLocation>
        <location evidence="2">Cytoplasm</location>
    </subcellularLocation>
</comment>